<dbReference type="RefSeq" id="WP_345524494.1">
    <property type="nucleotide sequence ID" value="NZ_BAABKN010000002.1"/>
</dbReference>
<feature type="compositionally biased region" description="Basic residues" evidence="1">
    <location>
        <begin position="258"/>
        <end position="269"/>
    </location>
</feature>
<accession>A0ABP8Y5R5</accession>
<reference evidence="3" key="1">
    <citation type="journal article" date="2019" name="Int. J. Syst. Evol. Microbiol.">
        <title>The Global Catalogue of Microorganisms (GCM) 10K type strain sequencing project: providing services to taxonomists for standard genome sequencing and annotation.</title>
        <authorList>
            <consortium name="The Broad Institute Genomics Platform"/>
            <consortium name="The Broad Institute Genome Sequencing Center for Infectious Disease"/>
            <person name="Wu L."/>
            <person name="Ma J."/>
        </authorList>
    </citation>
    <scope>NUCLEOTIDE SEQUENCE [LARGE SCALE GENOMIC DNA]</scope>
    <source>
        <strain evidence="3">JCM 18532</strain>
    </source>
</reference>
<keyword evidence="3" id="KW-1185">Reference proteome</keyword>
<feature type="region of interest" description="Disordered" evidence="1">
    <location>
        <begin position="39"/>
        <end position="117"/>
    </location>
</feature>
<dbReference type="Proteomes" id="UP001499882">
    <property type="component" value="Unassembled WGS sequence"/>
</dbReference>
<evidence type="ECO:0000313" key="3">
    <source>
        <dbReference type="Proteomes" id="UP001499882"/>
    </source>
</evidence>
<evidence type="ECO:0000256" key="1">
    <source>
        <dbReference type="SAM" id="MobiDB-lite"/>
    </source>
</evidence>
<proteinExistence type="predicted"/>
<feature type="compositionally biased region" description="Low complexity" evidence="1">
    <location>
        <begin position="85"/>
        <end position="100"/>
    </location>
</feature>
<gene>
    <name evidence="2" type="ORF">GCM10023350_00610</name>
</gene>
<feature type="compositionally biased region" description="Low complexity" evidence="1">
    <location>
        <begin position="39"/>
        <end position="68"/>
    </location>
</feature>
<dbReference type="EMBL" id="BAABKN010000002">
    <property type="protein sequence ID" value="GAA4722383.1"/>
    <property type="molecule type" value="Genomic_DNA"/>
</dbReference>
<evidence type="ECO:0000313" key="2">
    <source>
        <dbReference type="EMBL" id="GAA4722383.1"/>
    </source>
</evidence>
<sequence>MPALTQGPLPARVYWTRRIMVLGTALLLVFAIARMLGDSSDASSSGGDGAARLSADSSSSAATEDLSSTPSASATKKGKPGKGTGPTQTGPTQTGPTQTQSSQAPVLAQPEGTCTGSDIAVTPSVENAVGGRDVMVVLQLRTMSSPACTWRISPDTLTLGITSGDDAVWSSRECRRAIPRQDVVVRKDVTTKVGVVWKDAKRSDEECSSLTDWASPGWYHATAAALGGEPSDVQFELTTPTAATVTVTATPKQDPTKKPGKKSTKKPGKKSSDSPSGAVD</sequence>
<feature type="region of interest" description="Disordered" evidence="1">
    <location>
        <begin position="243"/>
        <end position="280"/>
    </location>
</feature>
<comment type="caution">
    <text evidence="2">The sequence shown here is derived from an EMBL/GenBank/DDBJ whole genome shotgun (WGS) entry which is preliminary data.</text>
</comment>
<evidence type="ECO:0008006" key="4">
    <source>
        <dbReference type="Google" id="ProtNLM"/>
    </source>
</evidence>
<protein>
    <recommendedName>
        <fullName evidence="4">DUF4232 domain-containing protein</fullName>
    </recommendedName>
</protein>
<name>A0ABP8Y5R5_9ACTN</name>
<organism evidence="2 3">
    <name type="scientific">Nocardioides endophyticus</name>
    <dbReference type="NCBI Taxonomy" id="1353775"/>
    <lineage>
        <taxon>Bacteria</taxon>
        <taxon>Bacillati</taxon>
        <taxon>Actinomycetota</taxon>
        <taxon>Actinomycetes</taxon>
        <taxon>Propionibacteriales</taxon>
        <taxon>Nocardioidaceae</taxon>
        <taxon>Nocardioides</taxon>
    </lineage>
</organism>